<accession>A0A0L6VEZ0</accession>
<dbReference type="AlphaFoldDB" id="A0A0L6VEZ0"/>
<name>A0A0L6VEZ0_9BASI</name>
<evidence type="ECO:0000313" key="4">
    <source>
        <dbReference type="Proteomes" id="UP000037035"/>
    </source>
</evidence>
<gene>
    <name evidence="3" type="ORF">VP01_1878g1</name>
</gene>
<protein>
    <submittedName>
        <fullName evidence="3">Uncharacterized protein</fullName>
    </submittedName>
</protein>
<feature type="compositionally biased region" description="Polar residues" evidence="1">
    <location>
        <begin position="133"/>
        <end position="161"/>
    </location>
</feature>
<feature type="region of interest" description="Disordered" evidence="1">
    <location>
        <begin position="133"/>
        <end position="201"/>
    </location>
</feature>
<dbReference type="VEuPathDB" id="FungiDB:VP01_1878g1"/>
<keyword evidence="2" id="KW-1133">Transmembrane helix</keyword>
<feature type="transmembrane region" description="Helical" evidence="2">
    <location>
        <begin position="494"/>
        <end position="517"/>
    </location>
</feature>
<evidence type="ECO:0000313" key="3">
    <source>
        <dbReference type="EMBL" id="KNZ58680.1"/>
    </source>
</evidence>
<feature type="transmembrane region" description="Helical" evidence="2">
    <location>
        <begin position="12"/>
        <end position="33"/>
    </location>
</feature>
<keyword evidence="2" id="KW-0472">Membrane</keyword>
<reference evidence="3 4" key="1">
    <citation type="submission" date="2015-08" db="EMBL/GenBank/DDBJ databases">
        <title>Next Generation Sequencing and Analysis of the Genome of Puccinia sorghi L Schw, the Causal Agent of Maize Common Rust.</title>
        <authorList>
            <person name="Rochi L."/>
            <person name="Burguener G."/>
            <person name="Darino M."/>
            <person name="Turjanski A."/>
            <person name="Kreff E."/>
            <person name="Dieguez M.J."/>
            <person name="Sacco F."/>
        </authorList>
    </citation>
    <scope>NUCLEOTIDE SEQUENCE [LARGE SCALE GENOMIC DNA]</scope>
    <source>
        <strain evidence="3 4">RO10H11247</strain>
    </source>
</reference>
<keyword evidence="2" id="KW-0812">Transmembrane</keyword>
<feature type="transmembrane region" description="Helical" evidence="2">
    <location>
        <begin position="276"/>
        <end position="306"/>
    </location>
</feature>
<sequence>MKKNCVMFAIRVFNKTSLLGILIFFTCIPKIIVDLVIFDTPYCVQTGIECKHRLSKLIQHWEKFLKEEFHDQWHITARSWRSNSFIGKTPLGFVGSLSSNLAVKKLIFELEIQFVFFKLQLVSPPIQTQTGYSNSIHPNLPSNLQPAEIPGTNQMHPSKTSPHLKYWNKKGRKKTRRRRKRSKASNEQAPPHDPDNLPPRNFCNLKSPKFETWNPKMEIITTFQFNMKCMNKKPRRALIFKGINFNSSRPCGGKLDFNSQSWGTHFQYLSNPSLFLVYHLFLILLCSFLPPSLHLLFPLSITFWLLKRNVLFSFQPPKSSSNGGKLKYQRLWIYSKINLGKRRTKNTYLIVFIPIFLFDIINSHDYFQSYSKWSQINMTMKWLLKKRSCGRRSFQNKKYFITEYGVLLMRFKLQKKLAQLSAVDSFSWRKVGVTPEAFNCWQLSDFSFCSAKFQKEDLICNLMELFNLIEESEISGEEFYTTFMAFYIHTSAKLISLVIHTILLCLALTSVTFSQIISFQLNLYPCLYSLGLENWGSYFLVPLFKKFPSTSGCNCFFFYFTFPLLDSNPLSIFPQSEVGQSVTTPTPELPAALMLV</sequence>
<dbReference type="EMBL" id="LAVV01006701">
    <property type="protein sequence ID" value="KNZ58680.1"/>
    <property type="molecule type" value="Genomic_DNA"/>
</dbReference>
<feature type="compositionally biased region" description="Basic residues" evidence="1">
    <location>
        <begin position="166"/>
        <end position="183"/>
    </location>
</feature>
<proteinExistence type="predicted"/>
<organism evidence="3 4">
    <name type="scientific">Puccinia sorghi</name>
    <dbReference type="NCBI Taxonomy" id="27349"/>
    <lineage>
        <taxon>Eukaryota</taxon>
        <taxon>Fungi</taxon>
        <taxon>Dikarya</taxon>
        <taxon>Basidiomycota</taxon>
        <taxon>Pucciniomycotina</taxon>
        <taxon>Pucciniomycetes</taxon>
        <taxon>Pucciniales</taxon>
        <taxon>Pucciniaceae</taxon>
        <taxon>Puccinia</taxon>
    </lineage>
</organism>
<evidence type="ECO:0000256" key="1">
    <source>
        <dbReference type="SAM" id="MobiDB-lite"/>
    </source>
</evidence>
<evidence type="ECO:0000256" key="2">
    <source>
        <dbReference type="SAM" id="Phobius"/>
    </source>
</evidence>
<keyword evidence="4" id="KW-1185">Reference proteome</keyword>
<dbReference type="Proteomes" id="UP000037035">
    <property type="component" value="Unassembled WGS sequence"/>
</dbReference>
<comment type="caution">
    <text evidence="3">The sequence shown here is derived from an EMBL/GenBank/DDBJ whole genome shotgun (WGS) entry which is preliminary data.</text>
</comment>